<feature type="compositionally biased region" description="Acidic residues" evidence="1">
    <location>
        <begin position="605"/>
        <end position="614"/>
    </location>
</feature>
<feature type="compositionally biased region" description="Polar residues" evidence="1">
    <location>
        <begin position="153"/>
        <end position="168"/>
    </location>
</feature>
<feature type="compositionally biased region" description="Basic and acidic residues" evidence="1">
    <location>
        <begin position="400"/>
        <end position="418"/>
    </location>
</feature>
<feature type="compositionally biased region" description="Low complexity" evidence="1">
    <location>
        <begin position="32"/>
        <end position="47"/>
    </location>
</feature>
<feature type="compositionally biased region" description="Polar residues" evidence="1">
    <location>
        <begin position="358"/>
        <end position="375"/>
    </location>
</feature>
<feature type="compositionally biased region" description="Low complexity" evidence="1">
    <location>
        <begin position="542"/>
        <end position="565"/>
    </location>
</feature>
<dbReference type="Proteomes" id="UP000245768">
    <property type="component" value="Unassembled WGS sequence"/>
</dbReference>
<name>A0A316YQH9_9BASI</name>
<feature type="compositionally biased region" description="Basic and acidic residues" evidence="1">
    <location>
        <begin position="635"/>
        <end position="656"/>
    </location>
</feature>
<feature type="compositionally biased region" description="Low complexity" evidence="1">
    <location>
        <begin position="81"/>
        <end position="100"/>
    </location>
</feature>
<dbReference type="RefSeq" id="XP_025378835.1">
    <property type="nucleotide sequence ID" value="XM_025521081.1"/>
</dbReference>
<reference evidence="2" key="1">
    <citation type="journal article" date="2018" name="Mol. Biol. Evol.">
        <title>Broad Genomic Sampling Reveals a Smut Pathogenic Ancestry of the Fungal Clade Ustilaginomycotina.</title>
        <authorList>
            <person name="Kijpornyongpan T."/>
            <person name="Mondo S.J."/>
            <person name="Barry K."/>
            <person name="Sandor L."/>
            <person name="Lee J."/>
            <person name="Lipzen A."/>
            <person name="Pangilinan J."/>
            <person name="LaButti K."/>
            <person name="Hainaut M."/>
            <person name="Henrissat B."/>
            <person name="Grigoriev I.V."/>
            <person name="Spatafora J.W."/>
            <person name="Aime M.C."/>
        </authorList>
    </citation>
    <scope>NUCLEOTIDE SEQUENCE [LARGE SCALE GENOMIC DNA]</scope>
    <source>
        <strain evidence="2">MCA 4198</strain>
    </source>
</reference>
<feature type="compositionally biased region" description="Polar residues" evidence="1">
    <location>
        <begin position="572"/>
        <end position="583"/>
    </location>
</feature>
<feature type="compositionally biased region" description="Low complexity" evidence="1">
    <location>
        <begin position="304"/>
        <end position="325"/>
    </location>
</feature>
<feature type="compositionally biased region" description="Low complexity" evidence="1">
    <location>
        <begin position="138"/>
        <end position="149"/>
    </location>
</feature>
<feature type="compositionally biased region" description="Low complexity" evidence="1">
    <location>
        <begin position="272"/>
        <end position="288"/>
    </location>
</feature>
<dbReference type="InParanoid" id="A0A316YQH9"/>
<keyword evidence="3" id="KW-1185">Reference proteome</keyword>
<feature type="compositionally biased region" description="Polar residues" evidence="1">
    <location>
        <begin position="224"/>
        <end position="233"/>
    </location>
</feature>
<organism evidence="2 3">
    <name type="scientific">Acaromyces ingoldii</name>
    <dbReference type="NCBI Taxonomy" id="215250"/>
    <lineage>
        <taxon>Eukaryota</taxon>
        <taxon>Fungi</taxon>
        <taxon>Dikarya</taxon>
        <taxon>Basidiomycota</taxon>
        <taxon>Ustilaginomycotina</taxon>
        <taxon>Exobasidiomycetes</taxon>
        <taxon>Exobasidiales</taxon>
        <taxon>Cryptobasidiaceae</taxon>
        <taxon>Acaromyces</taxon>
    </lineage>
</organism>
<accession>A0A316YQH9</accession>
<protein>
    <submittedName>
        <fullName evidence="2">Uncharacterized protein</fullName>
    </submittedName>
</protein>
<evidence type="ECO:0000313" key="3">
    <source>
        <dbReference type="Proteomes" id="UP000245768"/>
    </source>
</evidence>
<dbReference type="EMBL" id="KZ819635">
    <property type="protein sequence ID" value="PWN91637.1"/>
    <property type="molecule type" value="Genomic_DNA"/>
</dbReference>
<feature type="compositionally biased region" description="Low complexity" evidence="1">
    <location>
        <begin position="333"/>
        <end position="348"/>
    </location>
</feature>
<feature type="region of interest" description="Disordered" evidence="1">
    <location>
        <begin position="122"/>
        <end position="675"/>
    </location>
</feature>
<feature type="compositionally biased region" description="Basic and acidic residues" evidence="1">
    <location>
        <begin position="294"/>
        <end position="303"/>
    </location>
</feature>
<proteinExistence type="predicted"/>
<gene>
    <name evidence="2" type="ORF">FA10DRAFT_265482</name>
</gene>
<feature type="compositionally biased region" description="Basic and acidic residues" evidence="1">
    <location>
        <begin position="595"/>
        <end position="604"/>
    </location>
</feature>
<feature type="compositionally biased region" description="Low complexity" evidence="1">
    <location>
        <begin position="205"/>
        <end position="222"/>
    </location>
</feature>
<dbReference type="GeneID" id="37042997"/>
<feature type="region of interest" description="Disordered" evidence="1">
    <location>
        <begin position="18"/>
        <end position="107"/>
    </location>
</feature>
<feature type="compositionally biased region" description="Polar residues" evidence="1">
    <location>
        <begin position="253"/>
        <end position="265"/>
    </location>
</feature>
<evidence type="ECO:0000313" key="2">
    <source>
        <dbReference type="EMBL" id="PWN91637.1"/>
    </source>
</evidence>
<feature type="compositionally biased region" description="Polar residues" evidence="1">
    <location>
        <begin position="502"/>
        <end position="516"/>
    </location>
</feature>
<evidence type="ECO:0000256" key="1">
    <source>
        <dbReference type="SAM" id="MobiDB-lite"/>
    </source>
</evidence>
<sequence length="675" mass="71127">MAQPVNFEDDFLGQHLGQLLIRQPSKTTAPPLSQRESSSGSEASSSLGRRHSVFASASGARPSLRMSEVDTPAEDEAAPLQRRSSIQSSSSSNQQQQHSRTLSLGPLSQTDAFLDNLFSPATQLAPPIKGSAGGSSSGVGAVESTAGAEPKGNWQQHQLFSSPLSPNSLIRDIGAMSPLTPPSPAASVSYFGTNPHQSSRHASEDAGAGPSAGAAPAESAQATPMKNSFSTSFGARRRVARVMEPSKSRDSHQTMVTSSRHNSGSGRAVQRSPSTSSLLSDTSSSLSPRASVGKLRETGDRESNSSSQTRFSDTSSSSTNTPSSSDFDQTQRSSSASSTNPCSSVTSSNLSSRFMRKMSNQSSSNETELTSSVDLNSPEDKSDGDAQPETEGLAQEEGEDLKGSKEERARDPRTEFDSKLQTVTEEEAWRQWRNGAAVEPPETPKKQGRVSSGEGDEPKPLSVRGAAATNTEDPEHVQGTALVPKFTSLTSSRSYVRKSIDQNDMSEPDSASSVSSCWPFDARAPAKSTTSSDKASNSVSLSSKPAKSRASGASASSTHSTSTKSPRASAITGATSTTDASVTRQKKLMLVPDGPDGRSFKFVEMEDEDAENVEEGERSAGKDVSPAGDEEPSVEEERGVSAVDFVHRGKIDDKTIKSSNTSSKSGPRRGLLPAF</sequence>
<feature type="compositionally biased region" description="Polar residues" evidence="1">
    <location>
        <begin position="527"/>
        <end position="541"/>
    </location>
</feature>
<dbReference type="AlphaFoldDB" id="A0A316YQH9"/>